<reference evidence="1 2" key="1">
    <citation type="submission" date="2020-08" db="EMBL/GenBank/DDBJ databases">
        <title>Genomic Encyclopedia of Type Strains, Phase IV (KMG-IV): sequencing the most valuable type-strain genomes for metagenomic binning, comparative biology and taxonomic classification.</title>
        <authorList>
            <person name="Goeker M."/>
        </authorList>
    </citation>
    <scope>NUCLEOTIDE SEQUENCE [LARGE SCALE GENOMIC DNA]</scope>
    <source>
        <strain evidence="1 2">YIM 65646</strain>
    </source>
</reference>
<sequence length="288" mass="30101">MIERYELPGGDVFPEGITEGPDGKTFYVSGSADGAVYRGHLDRPELELWSPPGADGRHGALGMTVDGAGRLIVCGGHSGVLFAYDTATGALVARHQVTTKRTLLNDVCVNGGHAYATDSLRPAVWRFALDTEIGAAEPWIDLTGHGIEPGKAAYLNGLVSTQDGSALLIAAQGTGQLWHVDIATREAAPVDLGGVEVRGDGMVFAGDVLYVCDYTGDAGGEAHFRLTALRLTDGHRKAEVLGHHAMDAADTPTTVAYLGGRLLVVNSQLAASDGPKAPFTVTALEPPF</sequence>
<proteinExistence type="predicted"/>
<dbReference type="RefSeq" id="WP_184787224.1">
    <property type="nucleotide sequence ID" value="NZ_JACHGT010000004.1"/>
</dbReference>
<dbReference type="EC" id="1.15.1.1" evidence="1"/>
<organism evidence="1 2">
    <name type="scientific">Phytomonospora endophytica</name>
    <dbReference type="NCBI Taxonomy" id="714109"/>
    <lineage>
        <taxon>Bacteria</taxon>
        <taxon>Bacillati</taxon>
        <taxon>Actinomycetota</taxon>
        <taxon>Actinomycetes</taxon>
        <taxon>Micromonosporales</taxon>
        <taxon>Micromonosporaceae</taxon>
        <taxon>Phytomonospora</taxon>
    </lineage>
</organism>
<evidence type="ECO:0000313" key="2">
    <source>
        <dbReference type="Proteomes" id="UP000548476"/>
    </source>
</evidence>
<dbReference type="AlphaFoldDB" id="A0A841FHA3"/>
<protein>
    <submittedName>
        <fullName evidence="1">Cu-Zn family superoxide dismutase</fullName>
        <ecNumber evidence="1">1.15.1.1</ecNumber>
    </submittedName>
</protein>
<dbReference type="InterPro" id="IPR011042">
    <property type="entry name" value="6-blade_b-propeller_TolB-like"/>
</dbReference>
<comment type="caution">
    <text evidence="1">The sequence shown here is derived from an EMBL/GenBank/DDBJ whole genome shotgun (WGS) entry which is preliminary data.</text>
</comment>
<dbReference type="GO" id="GO:0004784">
    <property type="term" value="F:superoxide dismutase activity"/>
    <property type="evidence" value="ECO:0007669"/>
    <property type="project" value="UniProtKB-EC"/>
</dbReference>
<gene>
    <name evidence="1" type="ORF">HNR73_002213</name>
</gene>
<name>A0A841FHA3_9ACTN</name>
<dbReference type="Gene3D" id="2.120.10.30">
    <property type="entry name" value="TolB, C-terminal domain"/>
    <property type="match status" value="1"/>
</dbReference>
<keyword evidence="2" id="KW-1185">Reference proteome</keyword>
<dbReference type="SUPFAM" id="SSF63829">
    <property type="entry name" value="Calcium-dependent phosphotriesterase"/>
    <property type="match status" value="1"/>
</dbReference>
<accession>A0A841FHA3</accession>
<keyword evidence="1" id="KW-0560">Oxidoreductase</keyword>
<evidence type="ECO:0000313" key="1">
    <source>
        <dbReference type="EMBL" id="MBB6034363.1"/>
    </source>
</evidence>
<dbReference type="Proteomes" id="UP000548476">
    <property type="component" value="Unassembled WGS sequence"/>
</dbReference>
<dbReference type="EMBL" id="JACHGT010000004">
    <property type="protein sequence ID" value="MBB6034363.1"/>
    <property type="molecule type" value="Genomic_DNA"/>
</dbReference>